<protein>
    <submittedName>
        <fullName evidence="1">Uncharacterized protein</fullName>
    </submittedName>
</protein>
<proteinExistence type="predicted"/>
<evidence type="ECO:0000313" key="2">
    <source>
        <dbReference type="Proteomes" id="UP000015106"/>
    </source>
</evidence>
<evidence type="ECO:0000313" key="1">
    <source>
        <dbReference type="EnsemblPlants" id="TuG1812G0600002359.01.T01"/>
    </source>
</evidence>
<reference evidence="1" key="2">
    <citation type="submission" date="2018-03" db="EMBL/GenBank/DDBJ databases">
        <title>The Triticum urartu genome reveals the dynamic nature of wheat genome evolution.</title>
        <authorList>
            <person name="Ling H."/>
            <person name="Ma B."/>
            <person name="Shi X."/>
            <person name="Liu H."/>
            <person name="Dong L."/>
            <person name="Sun H."/>
            <person name="Cao Y."/>
            <person name="Gao Q."/>
            <person name="Zheng S."/>
            <person name="Li Y."/>
            <person name="Yu Y."/>
            <person name="Du H."/>
            <person name="Qi M."/>
            <person name="Li Y."/>
            <person name="Yu H."/>
            <person name="Cui Y."/>
            <person name="Wang N."/>
            <person name="Chen C."/>
            <person name="Wu H."/>
            <person name="Zhao Y."/>
            <person name="Zhang J."/>
            <person name="Li Y."/>
            <person name="Zhou W."/>
            <person name="Zhang B."/>
            <person name="Hu W."/>
            <person name="Eijk M."/>
            <person name="Tang J."/>
            <person name="Witsenboer H."/>
            <person name="Zhao S."/>
            <person name="Li Z."/>
            <person name="Zhang A."/>
            <person name="Wang D."/>
            <person name="Liang C."/>
        </authorList>
    </citation>
    <scope>NUCLEOTIDE SEQUENCE [LARGE SCALE GENOMIC DNA]</scope>
    <source>
        <strain evidence="1">cv. G1812</strain>
    </source>
</reference>
<accession>A0A8R7QRZ4</accession>
<dbReference type="Gramene" id="TuG1812G0600002359.01.T01">
    <property type="protein sequence ID" value="TuG1812G0600002359.01.T01"/>
    <property type="gene ID" value="TuG1812G0600002359.01"/>
</dbReference>
<reference evidence="1" key="3">
    <citation type="submission" date="2022-06" db="UniProtKB">
        <authorList>
            <consortium name="EnsemblPlants"/>
        </authorList>
    </citation>
    <scope>IDENTIFICATION</scope>
</reference>
<name>A0A8R7QRZ4_TRIUA</name>
<organism evidence="1 2">
    <name type="scientific">Triticum urartu</name>
    <name type="common">Red wild einkorn</name>
    <name type="synonym">Crithodium urartu</name>
    <dbReference type="NCBI Taxonomy" id="4572"/>
    <lineage>
        <taxon>Eukaryota</taxon>
        <taxon>Viridiplantae</taxon>
        <taxon>Streptophyta</taxon>
        <taxon>Embryophyta</taxon>
        <taxon>Tracheophyta</taxon>
        <taxon>Spermatophyta</taxon>
        <taxon>Magnoliopsida</taxon>
        <taxon>Liliopsida</taxon>
        <taxon>Poales</taxon>
        <taxon>Poaceae</taxon>
        <taxon>BOP clade</taxon>
        <taxon>Pooideae</taxon>
        <taxon>Triticodae</taxon>
        <taxon>Triticeae</taxon>
        <taxon>Triticinae</taxon>
        <taxon>Triticum</taxon>
    </lineage>
</organism>
<sequence>MLLEVQLFLDKHTADVPVLVRVSPLRLLLVPSATLPATFLHCPSGWSDTAASSGPTPSSEAVQCPSASFPVIVRDALLEIFPLHLPTVNIFMPCVRTAILF</sequence>
<keyword evidence="2" id="KW-1185">Reference proteome</keyword>
<reference evidence="2" key="1">
    <citation type="journal article" date="2013" name="Nature">
        <title>Draft genome of the wheat A-genome progenitor Triticum urartu.</title>
        <authorList>
            <person name="Ling H.Q."/>
            <person name="Zhao S."/>
            <person name="Liu D."/>
            <person name="Wang J."/>
            <person name="Sun H."/>
            <person name="Zhang C."/>
            <person name="Fan H."/>
            <person name="Li D."/>
            <person name="Dong L."/>
            <person name="Tao Y."/>
            <person name="Gao C."/>
            <person name="Wu H."/>
            <person name="Li Y."/>
            <person name="Cui Y."/>
            <person name="Guo X."/>
            <person name="Zheng S."/>
            <person name="Wang B."/>
            <person name="Yu K."/>
            <person name="Liang Q."/>
            <person name="Yang W."/>
            <person name="Lou X."/>
            <person name="Chen J."/>
            <person name="Feng M."/>
            <person name="Jian J."/>
            <person name="Zhang X."/>
            <person name="Luo G."/>
            <person name="Jiang Y."/>
            <person name="Liu J."/>
            <person name="Wang Z."/>
            <person name="Sha Y."/>
            <person name="Zhang B."/>
            <person name="Wu H."/>
            <person name="Tang D."/>
            <person name="Shen Q."/>
            <person name="Xue P."/>
            <person name="Zou S."/>
            <person name="Wang X."/>
            <person name="Liu X."/>
            <person name="Wang F."/>
            <person name="Yang Y."/>
            <person name="An X."/>
            <person name="Dong Z."/>
            <person name="Zhang K."/>
            <person name="Zhang X."/>
            <person name="Luo M.C."/>
            <person name="Dvorak J."/>
            <person name="Tong Y."/>
            <person name="Wang J."/>
            <person name="Yang H."/>
            <person name="Li Z."/>
            <person name="Wang D."/>
            <person name="Zhang A."/>
            <person name="Wang J."/>
        </authorList>
    </citation>
    <scope>NUCLEOTIDE SEQUENCE</scope>
    <source>
        <strain evidence="2">cv. G1812</strain>
    </source>
</reference>
<dbReference type="EnsemblPlants" id="TuG1812G0600002359.01.T01">
    <property type="protein sequence ID" value="TuG1812G0600002359.01.T01"/>
    <property type="gene ID" value="TuG1812G0600002359.01"/>
</dbReference>
<dbReference type="AlphaFoldDB" id="A0A8R7QRZ4"/>
<dbReference type="Proteomes" id="UP000015106">
    <property type="component" value="Chromosome 6"/>
</dbReference>